<feature type="region of interest" description="Disordered" evidence="1">
    <location>
        <begin position="1"/>
        <end position="39"/>
    </location>
</feature>
<evidence type="ECO:0000256" key="1">
    <source>
        <dbReference type="SAM" id="MobiDB-lite"/>
    </source>
</evidence>
<sequence length="100" mass="10678">MNSEKSTNTRRRSSLNAEAESFKSQYPAGDAGASTVASAGAPVTGYSATETSAAPTAEVLWGVSVYESVDPKDLGYKGKKFMGYDVYHEITTQTNEAEKK</sequence>
<gene>
    <name evidence="2" type="ORF">L203_104074</name>
</gene>
<dbReference type="AlphaFoldDB" id="A0A1E3IBK2"/>
<dbReference type="VEuPathDB" id="FungiDB:L203_04477"/>
<evidence type="ECO:0000313" key="2">
    <source>
        <dbReference type="EMBL" id="WVN88860.1"/>
    </source>
</evidence>
<dbReference type="RefSeq" id="XP_066069560.1">
    <property type="nucleotide sequence ID" value="XM_066213463.1"/>
</dbReference>
<protein>
    <submittedName>
        <fullName evidence="2">Uncharacterized protein</fullName>
    </submittedName>
</protein>
<keyword evidence="3" id="KW-1185">Reference proteome</keyword>
<name>A0A1E3IBK2_9TREE</name>
<dbReference type="EMBL" id="CP143787">
    <property type="protein sequence ID" value="WVN88860.1"/>
    <property type="molecule type" value="Genomic_DNA"/>
</dbReference>
<evidence type="ECO:0000313" key="3">
    <source>
        <dbReference type="Proteomes" id="UP000094043"/>
    </source>
</evidence>
<dbReference type="KEGG" id="cdep:91088284"/>
<accession>A0A1E3IBK2</accession>
<organism evidence="2 3">
    <name type="scientific">Cryptococcus depauperatus CBS 7841</name>
    <dbReference type="NCBI Taxonomy" id="1295531"/>
    <lineage>
        <taxon>Eukaryota</taxon>
        <taxon>Fungi</taxon>
        <taxon>Dikarya</taxon>
        <taxon>Basidiomycota</taxon>
        <taxon>Agaricomycotina</taxon>
        <taxon>Tremellomycetes</taxon>
        <taxon>Tremellales</taxon>
        <taxon>Cryptococcaceae</taxon>
        <taxon>Cryptococcus</taxon>
    </lineage>
</organism>
<reference evidence="2" key="2">
    <citation type="journal article" date="2022" name="Elife">
        <title>Obligate sexual reproduction of a homothallic fungus closely related to the Cryptococcus pathogenic species complex.</title>
        <authorList>
            <person name="Passer A.R."/>
            <person name="Clancey S.A."/>
            <person name="Shea T."/>
            <person name="David-Palma M."/>
            <person name="Averette A.F."/>
            <person name="Boekhout T."/>
            <person name="Porcel B.M."/>
            <person name="Nowrousian M."/>
            <person name="Cuomo C.A."/>
            <person name="Sun S."/>
            <person name="Heitman J."/>
            <person name="Coelho M.A."/>
        </authorList>
    </citation>
    <scope>NUCLEOTIDE SEQUENCE</scope>
    <source>
        <strain evidence="2">CBS 7841</strain>
    </source>
</reference>
<proteinExistence type="predicted"/>
<reference evidence="2" key="3">
    <citation type="submission" date="2024-01" db="EMBL/GenBank/DDBJ databases">
        <authorList>
            <person name="Coelho M.A."/>
            <person name="David-Palma M."/>
            <person name="Shea T."/>
            <person name="Sun S."/>
            <person name="Cuomo C.A."/>
            <person name="Heitman J."/>
        </authorList>
    </citation>
    <scope>NUCLEOTIDE SEQUENCE</scope>
    <source>
        <strain evidence="2">CBS 7841</strain>
    </source>
</reference>
<reference evidence="2" key="1">
    <citation type="submission" date="2016-06" db="EMBL/GenBank/DDBJ databases">
        <authorList>
            <person name="Cuomo C."/>
            <person name="Litvintseva A."/>
            <person name="Heitman J."/>
            <person name="Chen Y."/>
            <person name="Sun S."/>
            <person name="Springer D."/>
            <person name="Dromer F."/>
            <person name="Young S."/>
            <person name="Zeng Q."/>
            <person name="Chapman S."/>
            <person name="Gujja S."/>
            <person name="Saif S."/>
            <person name="Birren B."/>
        </authorList>
    </citation>
    <scope>NUCLEOTIDE SEQUENCE</scope>
    <source>
        <strain evidence="2">CBS 7841</strain>
    </source>
</reference>
<dbReference type="Proteomes" id="UP000094043">
    <property type="component" value="Chromosome 4"/>
</dbReference>
<dbReference type="GeneID" id="91088284"/>